<keyword evidence="2" id="KW-1185">Reference proteome</keyword>
<comment type="caution">
    <text evidence="1">The sequence shown here is derived from an EMBL/GenBank/DDBJ whole genome shotgun (WGS) entry which is preliminary data.</text>
</comment>
<sequence length="347" mass="38443">MTPTRERNIDEELQMAIGLAVTTQQRGCKEFIMSFLTGRDRYMDRVLILSDLNLDLMSLQSQGSFIMRAGGQEKAAKDTLALYQAAAGDIPNAEPITPEEVQLVLDTTMAGKSTGEETAGCPANLLTRLHAQEPYDASEKFVPSPDFDTNQGDPLNELADAAAKRTARMPQGRRLAFCISVHQIEKSIRKLGARVTSLTGAVELIEQMYEGTAGCINDVFQAMDEQLTARKLVYVFPPYPTMVTPVQFFQAWGTLTSLDVPWWISFVDSRLERIQRSLITAMDEYVAQSESKRQELQAHAETLLEKCFQSMLTPSAAGDLLLTLKEDFGKQMGAITGEALDRMMVPA</sequence>
<dbReference type="AlphaFoldDB" id="A0A1Q9D0Q7"/>
<evidence type="ECO:0000313" key="1">
    <source>
        <dbReference type="EMBL" id="OLP88759.1"/>
    </source>
</evidence>
<dbReference type="EMBL" id="LSRX01000796">
    <property type="protein sequence ID" value="OLP88759.1"/>
    <property type="molecule type" value="Genomic_DNA"/>
</dbReference>
<gene>
    <name evidence="1" type="ORF">AK812_SmicGene29877</name>
</gene>
<evidence type="ECO:0000313" key="2">
    <source>
        <dbReference type="Proteomes" id="UP000186817"/>
    </source>
</evidence>
<reference evidence="1 2" key="1">
    <citation type="submission" date="2016-02" db="EMBL/GenBank/DDBJ databases">
        <title>Genome analysis of coral dinoflagellate symbionts highlights evolutionary adaptations to a symbiotic lifestyle.</title>
        <authorList>
            <person name="Aranda M."/>
            <person name="Li Y."/>
            <person name="Liew Y.J."/>
            <person name="Baumgarten S."/>
            <person name="Simakov O."/>
            <person name="Wilson M."/>
            <person name="Piel J."/>
            <person name="Ashoor H."/>
            <person name="Bougouffa S."/>
            <person name="Bajic V.B."/>
            <person name="Ryu T."/>
            <person name="Ravasi T."/>
            <person name="Bayer T."/>
            <person name="Micklem G."/>
            <person name="Kim H."/>
            <person name="Bhak J."/>
            <person name="Lajeunesse T.C."/>
            <person name="Voolstra C.R."/>
        </authorList>
    </citation>
    <scope>NUCLEOTIDE SEQUENCE [LARGE SCALE GENOMIC DNA]</scope>
    <source>
        <strain evidence="1 2">CCMP2467</strain>
    </source>
</reference>
<proteinExistence type="predicted"/>
<accession>A0A1Q9D0Q7</accession>
<dbReference type="Proteomes" id="UP000186817">
    <property type="component" value="Unassembled WGS sequence"/>
</dbReference>
<organism evidence="1 2">
    <name type="scientific">Symbiodinium microadriaticum</name>
    <name type="common">Dinoflagellate</name>
    <name type="synonym">Zooxanthella microadriatica</name>
    <dbReference type="NCBI Taxonomy" id="2951"/>
    <lineage>
        <taxon>Eukaryota</taxon>
        <taxon>Sar</taxon>
        <taxon>Alveolata</taxon>
        <taxon>Dinophyceae</taxon>
        <taxon>Suessiales</taxon>
        <taxon>Symbiodiniaceae</taxon>
        <taxon>Symbiodinium</taxon>
    </lineage>
</organism>
<name>A0A1Q9D0Q7_SYMMI</name>
<protein>
    <submittedName>
        <fullName evidence="1">Uncharacterized protein</fullName>
    </submittedName>
</protein>